<dbReference type="Proteomes" id="UP001596098">
    <property type="component" value="Unassembled WGS sequence"/>
</dbReference>
<name>A0ABW1QX43_9ACTN</name>
<accession>A0ABW1QX43</accession>
<comment type="caution">
    <text evidence="1">The sequence shown here is derived from an EMBL/GenBank/DDBJ whole genome shotgun (WGS) entry which is preliminary data.</text>
</comment>
<evidence type="ECO:0000313" key="1">
    <source>
        <dbReference type="EMBL" id="MFC6152971.1"/>
    </source>
</evidence>
<evidence type="ECO:0000313" key="2">
    <source>
        <dbReference type="Proteomes" id="UP001596098"/>
    </source>
</evidence>
<proteinExistence type="predicted"/>
<organism evidence="1 2">
    <name type="scientific">Nocardioides yefusunii</name>
    <dbReference type="NCBI Taxonomy" id="2500546"/>
    <lineage>
        <taxon>Bacteria</taxon>
        <taxon>Bacillati</taxon>
        <taxon>Actinomycetota</taxon>
        <taxon>Actinomycetes</taxon>
        <taxon>Propionibacteriales</taxon>
        <taxon>Nocardioidaceae</taxon>
        <taxon>Nocardioides</taxon>
    </lineage>
</organism>
<dbReference type="RefSeq" id="WP_128219411.1">
    <property type="nucleotide sequence ID" value="NZ_CP034929.1"/>
</dbReference>
<sequence length="455" mass="49399">MPSSYREVARIRPVELLRPRTSVPCSMRAGELTPVPRQAPFVTVLGTFSHESPSTDPVSLVLSSGGDSFAALWDPVSGALALGVTVGGSRQTTHRSRRRGTVTTRPEAMALTLTGTHLTVLTLENGEWVARARHDLGDLVAVRDDAWLADLSAGVGVGAHVLREVRAGTFGQLGLRDVRAVTLPDGTPVLRNAQVLLSATCAGPGFFDTAHTGLFLLDPRHHRLTHVSDLWFRRPDVPGAFGDHAVHVVHDPSSPDAPWTVAASTWSDFHTERNPQVRCTLVRTAVDITRGEHLLDTTELPLPTDGFTSLGVWDPHLIRDDDVWRVAYVSARKWFSFHPVTASGPRLDSLTLDAALTSRRATEGTTWHRTAAGLRLLASDGRDNPRGFRERYPVLDPSLTEVGTLDAPYPSNIPWPTLVDVDGRRLLVTFDGTPRAGDLLGYGTHGDLVVMALDA</sequence>
<dbReference type="EMBL" id="JBHSQI010000002">
    <property type="protein sequence ID" value="MFC6152971.1"/>
    <property type="molecule type" value="Genomic_DNA"/>
</dbReference>
<reference evidence="2" key="1">
    <citation type="journal article" date="2019" name="Int. J. Syst. Evol. Microbiol.">
        <title>The Global Catalogue of Microorganisms (GCM) 10K type strain sequencing project: providing services to taxonomists for standard genome sequencing and annotation.</title>
        <authorList>
            <consortium name="The Broad Institute Genomics Platform"/>
            <consortium name="The Broad Institute Genome Sequencing Center for Infectious Disease"/>
            <person name="Wu L."/>
            <person name="Ma J."/>
        </authorList>
    </citation>
    <scope>NUCLEOTIDE SEQUENCE [LARGE SCALE GENOMIC DNA]</scope>
    <source>
        <strain evidence="2">DFY28</strain>
    </source>
</reference>
<keyword evidence="2" id="KW-1185">Reference proteome</keyword>
<protein>
    <recommendedName>
        <fullName evidence="3">Dioxygenase</fullName>
    </recommendedName>
</protein>
<evidence type="ECO:0008006" key="3">
    <source>
        <dbReference type="Google" id="ProtNLM"/>
    </source>
</evidence>
<gene>
    <name evidence="1" type="ORF">ACFPWU_04765</name>
</gene>